<sequence length="586" mass="65661">MTRPVYVTQHSQLTLMSEPTESSFSGIIQGDMAAAEQGPLQIVESESSSDEYSSGESTDESETLSDESEEVEARPKKKKISSLQPSSSKMSASVPVKKIKLEDFEERGCQEDQVGELDDVAPQSLDLRNPSLKKAMVDKSLEGYVGGAMDRAIIRPSFHLAIHQCPICVAQQEVQVPLVVEFGSKEYALCLIQYRNFLRKTWLSTIQWHTAKSKETLPLLDRGGQSLHFLGGYSSYQQHQVTSIPITTTSGLSLSPRPGTSSSMDFEYSADSSPSTSSRNNNNIANINNIASNAVNRKRKHELSQEPSECSHIDGISPTLLQTNSSASGEANSDSRSDLNGNDDCVIVNEVNGKPSKFNDDLLCEHGRKPDFCRQKGVVAPMGVGMLRTNYTDYFEAIPCSTPECSECVENYFSDRTKQATCLSLLEAIQNEILKTMRSIERRRNWQPQELGIIYTRVLCPKFVQKFASRLDPRICQECLLCEHNAPYMVLDEQESEKCTAGFPITYEEWNDLLRVYTKHSPSYPRPIEIKLATNGNYDFFCAICNMQYLEEEDNKRYCYPEGGDIYIKLQGDGGEEQETKPHLHQ</sequence>
<feature type="compositionally biased region" description="Polar residues" evidence="1">
    <location>
        <begin position="81"/>
        <end position="91"/>
    </location>
</feature>
<dbReference type="WBParaSite" id="jg2886">
    <property type="protein sequence ID" value="jg2886"/>
    <property type="gene ID" value="jg2886"/>
</dbReference>
<dbReference type="Proteomes" id="UP000887574">
    <property type="component" value="Unplaced"/>
</dbReference>
<feature type="region of interest" description="Disordered" evidence="1">
    <location>
        <begin position="247"/>
        <end position="283"/>
    </location>
</feature>
<feature type="compositionally biased region" description="Polar residues" evidence="1">
    <location>
        <begin position="247"/>
        <end position="264"/>
    </location>
</feature>
<feature type="domain" description="USP48" evidence="2">
    <location>
        <begin position="423"/>
        <end position="524"/>
    </location>
</feature>
<accession>A0A915E5U9</accession>
<feature type="compositionally biased region" description="Polar residues" evidence="1">
    <location>
        <begin position="319"/>
        <end position="340"/>
    </location>
</feature>
<dbReference type="InterPro" id="IPR057775">
    <property type="entry name" value="USP48_dom"/>
</dbReference>
<feature type="region of interest" description="Disordered" evidence="1">
    <location>
        <begin position="295"/>
        <end position="340"/>
    </location>
</feature>
<reference evidence="4" key="1">
    <citation type="submission" date="2022-11" db="UniProtKB">
        <authorList>
            <consortium name="WormBaseParasite"/>
        </authorList>
    </citation>
    <scope>IDENTIFICATION</scope>
</reference>
<keyword evidence="3" id="KW-1185">Reference proteome</keyword>
<protein>
    <recommendedName>
        <fullName evidence="2">USP48 domain-containing protein</fullName>
    </recommendedName>
</protein>
<feature type="region of interest" description="Disordered" evidence="1">
    <location>
        <begin position="1"/>
        <end position="94"/>
    </location>
</feature>
<dbReference type="AlphaFoldDB" id="A0A915E5U9"/>
<feature type="compositionally biased region" description="Polar residues" evidence="1">
    <location>
        <begin position="8"/>
        <end position="26"/>
    </location>
</feature>
<name>A0A915E5U9_9BILA</name>
<feature type="compositionally biased region" description="Acidic residues" evidence="1">
    <location>
        <begin position="57"/>
        <end position="70"/>
    </location>
</feature>
<evidence type="ECO:0000313" key="3">
    <source>
        <dbReference type="Proteomes" id="UP000887574"/>
    </source>
</evidence>
<dbReference type="Pfam" id="PF24543">
    <property type="entry name" value="Usp-48"/>
    <property type="match status" value="1"/>
</dbReference>
<feature type="compositionally biased region" description="Low complexity" evidence="1">
    <location>
        <begin position="269"/>
        <end position="283"/>
    </location>
</feature>
<evidence type="ECO:0000256" key="1">
    <source>
        <dbReference type="SAM" id="MobiDB-lite"/>
    </source>
</evidence>
<organism evidence="3 4">
    <name type="scientific">Ditylenchus dipsaci</name>
    <dbReference type="NCBI Taxonomy" id="166011"/>
    <lineage>
        <taxon>Eukaryota</taxon>
        <taxon>Metazoa</taxon>
        <taxon>Ecdysozoa</taxon>
        <taxon>Nematoda</taxon>
        <taxon>Chromadorea</taxon>
        <taxon>Rhabditida</taxon>
        <taxon>Tylenchina</taxon>
        <taxon>Tylenchomorpha</taxon>
        <taxon>Sphaerularioidea</taxon>
        <taxon>Anguinidae</taxon>
        <taxon>Anguininae</taxon>
        <taxon>Ditylenchus</taxon>
    </lineage>
</organism>
<evidence type="ECO:0000313" key="4">
    <source>
        <dbReference type="WBParaSite" id="jg2886"/>
    </source>
</evidence>
<evidence type="ECO:0000259" key="2">
    <source>
        <dbReference type="Pfam" id="PF24543"/>
    </source>
</evidence>
<feature type="compositionally biased region" description="Low complexity" evidence="1">
    <location>
        <begin position="44"/>
        <end position="56"/>
    </location>
</feature>
<proteinExistence type="predicted"/>